<proteinExistence type="predicted"/>
<organism evidence="1 2">
    <name type="scientific">Larinioides sclopetarius</name>
    <dbReference type="NCBI Taxonomy" id="280406"/>
    <lineage>
        <taxon>Eukaryota</taxon>
        <taxon>Metazoa</taxon>
        <taxon>Ecdysozoa</taxon>
        <taxon>Arthropoda</taxon>
        <taxon>Chelicerata</taxon>
        <taxon>Arachnida</taxon>
        <taxon>Araneae</taxon>
        <taxon>Araneomorphae</taxon>
        <taxon>Entelegynae</taxon>
        <taxon>Araneoidea</taxon>
        <taxon>Araneidae</taxon>
        <taxon>Larinioides</taxon>
    </lineage>
</organism>
<sequence>MPNEIQNFFSENVTENARNDVFVARKKLRAPFCILPTRYEKLLYSSGSPEVTFREQVINKIRLAGGAANTWLFASPQLYCLVDSKCADDKDEKNALISEAFGYHVFYCENIKGTFACKEAETAECLRNSYHLSRRSLVPGILPGMDGIVSYELSSVRHLTIDGLWPSNPIKPFMK</sequence>
<keyword evidence="2" id="KW-1185">Reference proteome</keyword>
<dbReference type="AlphaFoldDB" id="A0AAV1YSD6"/>
<accession>A0AAV1YSD6</accession>
<dbReference type="Proteomes" id="UP001497382">
    <property type="component" value="Unassembled WGS sequence"/>
</dbReference>
<evidence type="ECO:0000313" key="2">
    <source>
        <dbReference type="Proteomes" id="UP001497382"/>
    </source>
</evidence>
<gene>
    <name evidence="1" type="ORF">LARSCL_LOCUS619</name>
</gene>
<comment type="caution">
    <text evidence="1">The sequence shown here is derived from an EMBL/GenBank/DDBJ whole genome shotgun (WGS) entry which is preliminary data.</text>
</comment>
<name>A0AAV1YSD6_9ARAC</name>
<reference evidence="1 2" key="1">
    <citation type="submission" date="2024-04" db="EMBL/GenBank/DDBJ databases">
        <authorList>
            <person name="Rising A."/>
            <person name="Reimegard J."/>
            <person name="Sonavane S."/>
            <person name="Akerstrom W."/>
            <person name="Nylinder S."/>
            <person name="Hedman E."/>
            <person name="Kallberg Y."/>
        </authorList>
    </citation>
    <scope>NUCLEOTIDE SEQUENCE [LARGE SCALE GENOMIC DNA]</scope>
</reference>
<dbReference type="EMBL" id="CAXIEN010000003">
    <property type="protein sequence ID" value="CAL1261779.1"/>
    <property type="molecule type" value="Genomic_DNA"/>
</dbReference>
<evidence type="ECO:0000313" key="1">
    <source>
        <dbReference type="EMBL" id="CAL1261779.1"/>
    </source>
</evidence>
<protein>
    <submittedName>
        <fullName evidence="1">Uncharacterized protein</fullName>
    </submittedName>
</protein>